<feature type="domain" description="Cation/H+ exchanger transmembrane" evidence="12">
    <location>
        <begin position="93"/>
        <end position="210"/>
    </location>
</feature>
<evidence type="ECO:0000259" key="12">
    <source>
        <dbReference type="Pfam" id="PF00999"/>
    </source>
</evidence>
<feature type="compositionally biased region" description="Polar residues" evidence="10">
    <location>
        <begin position="287"/>
        <end position="297"/>
    </location>
</feature>
<keyword evidence="7" id="KW-0406">Ion transport</keyword>
<dbReference type="EMBL" id="CAJPDR010000146">
    <property type="protein sequence ID" value="CAF9921408.1"/>
    <property type="molecule type" value="Genomic_DNA"/>
</dbReference>
<evidence type="ECO:0000256" key="10">
    <source>
        <dbReference type="SAM" id="MobiDB-lite"/>
    </source>
</evidence>
<comment type="caution">
    <text evidence="13">The sequence shown here is derived from an EMBL/GenBank/DDBJ whole genome shotgun (WGS) entry which is preliminary data.</text>
</comment>
<evidence type="ECO:0000256" key="2">
    <source>
        <dbReference type="ARBA" id="ARBA00022448"/>
    </source>
</evidence>
<evidence type="ECO:0000256" key="9">
    <source>
        <dbReference type="ARBA" id="ARBA00023201"/>
    </source>
</evidence>
<feature type="region of interest" description="Disordered" evidence="10">
    <location>
        <begin position="275"/>
        <end position="297"/>
    </location>
</feature>
<keyword evidence="3" id="KW-0050">Antiport</keyword>
<feature type="transmembrane region" description="Helical" evidence="11">
    <location>
        <begin position="45"/>
        <end position="63"/>
    </location>
</feature>
<gene>
    <name evidence="13" type="ORF">ALECFALPRED_001784</name>
</gene>
<feature type="transmembrane region" description="Helical" evidence="11">
    <location>
        <begin position="171"/>
        <end position="190"/>
    </location>
</feature>
<feature type="transmembrane region" description="Helical" evidence="11">
    <location>
        <begin position="12"/>
        <end position="33"/>
    </location>
</feature>
<evidence type="ECO:0000256" key="11">
    <source>
        <dbReference type="SAM" id="Phobius"/>
    </source>
</evidence>
<dbReference type="GO" id="GO:0015297">
    <property type="term" value="F:antiporter activity"/>
    <property type="evidence" value="ECO:0007669"/>
    <property type="project" value="UniProtKB-KW"/>
</dbReference>
<dbReference type="Pfam" id="PF00999">
    <property type="entry name" value="Na_H_Exchanger"/>
    <property type="match status" value="1"/>
</dbReference>
<dbReference type="GO" id="GO:0006814">
    <property type="term" value="P:sodium ion transport"/>
    <property type="evidence" value="ECO:0007669"/>
    <property type="project" value="UniProtKB-KW"/>
</dbReference>
<name>A0A8H3FBN9_9LECA</name>
<evidence type="ECO:0000256" key="6">
    <source>
        <dbReference type="ARBA" id="ARBA00023053"/>
    </source>
</evidence>
<dbReference type="PANTHER" id="PTHR43562">
    <property type="entry name" value="NAPA-TYPE SODIUM/HYDROGEN ANTIPORTER"/>
    <property type="match status" value="1"/>
</dbReference>
<accession>A0A8H3FBN9</accession>
<keyword evidence="9" id="KW-0739">Sodium transport</keyword>
<dbReference type="InterPro" id="IPR038770">
    <property type="entry name" value="Na+/solute_symporter_sf"/>
</dbReference>
<comment type="subcellular location">
    <subcellularLocation>
        <location evidence="1">Membrane</location>
        <topology evidence="1">Multi-pass membrane protein</topology>
    </subcellularLocation>
</comment>
<keyword evidence="14" id="KW-1185">Reference proteome</keyword>
<evidence type="ECO:0000256" key="4">
    <source>
        <dbReference type="ARBA" id="ARBA00022692"/>
    </source>
</evidence>
<organism evidence="13 14">
    <name type="scientific">Alectoria fallacina</name>
    <dbReference type="NCBI Taxonomy" id="1903189"/>
    <lineage>
        <taxon>Eukaryota</taxon>
        <taxon>Fungi</taxon>
        <taxon>Dikarya</taxon>
        <taxon>Ascomycota</taxon>
        <taxon>Pezizomycotina</taxon>
        <taxon>Lecanoromycetes</taxon>
        <taxon>OSLEUM clade</taxon>
        <taxon>Lecanoromycetidae</taxon>
        <taxon>Lecanorales</taxon>
        <taxon>Lecanorineae</taxon>
        <taxon>Parmeliaceae</taxon>
        <taxon>Alectoria</taxon>
    </lineage>
</organism>
<evidence type="ECO:0000256" key="8">
    <source>
        <dbReference type="ARBA" id="ARBA00023136"/>
    </source>
</evidence>
<keyword evidence="2" id="KW-0813">Transport</keyword>
<reference evidence="13" key="1">
    <citation type="submission" date="2021-03" db="EMBL/GenBank/DDBJ databases">
        <authorList>
            <person name="Tagirdzhanova G."/>
        </authorList>
    </citation>
    <scope>NUCLEOTIDE SEQUENCE</scope>
</reference>
<evidence type="ECO:0000313" key="13">
    <source>
        <dbReference type="EMBL" id="CAF9921408.1"/>
    </source>
</evidence>
<evidence type="ECO:0000256" key="3">
    <source>
        <dbReference type="ARBA" id="ARBA00022449"/>
    </source>
</evidence>
<dbReference type="InterPro" id="IPR006153">
    <property type="entry name" value="Cation/H_exchanger_TM"/>
</dbReference>
<dbReference type="OrthoDB" id="1288932at2759"/>
<evidence type="ECO:0000256" key="7">
    <source>
        <dbReference type="ARBA" id="ARBA00023065"/>
    </source>
</evidence>
<dbReference type="PANTHER" id="PTHR43562:SF3">
    <property type="entry name" value="SODIUM ION_PROTON EXCHANGER (EUROFUNG)"/>
    <property type="match status" value="1"/>
</dbReference>
<keyword evidence="8 11" id="KW-0472">Membrane</keyword>
<evidence type="ECO:0000256" key="1">
    <source>
        <dbReference type="ARBA" id="ARBA00004141"/>
    </source>
</evidence>
<keyword evidence="6" id="KW-0915">Sodium</keyword>
<dbReference type="GO" id="GO:0016020">
    <property type="term" value="C:membrane"/>
    <property type="evidence" value="ECO:0007669"/>
    <property type="project" value="UniProtKB-SubCell"/>
</dbReference>
<feature type="transmembrane region" description="Helical" evidence="11">
    <location>
        <begin position="109"/>
        <end position="131"/>
    </location>
</feature>
<evidence type="ECO:0000256" key="5">
    <source>
        <dbReference type="ARBA" id="ARBA00022989"/>
    </source>
</evidence>
<evidence type="ECO:0000313" key="14">
    <source>
        <dbReference type="Proteomes" id="UP000664203"/>
    </source>
</evidence>
<keyword evidence="5 11" id="KW-1133">Transmembrane helix</keyword>
<feature type="transmembrane region" description="Helical" evidence="11">
    <location>
        <begin position="143"/>
        <end position="164"/>
    </location>
</feature>
<dbReference type="GO" id="GO:1902600">
    <property type="term" value="P:proton transmembrane transport"/>
    <property type="evidence" value="ECO:0007669"/>
    <property type="project" value="InterPro"/>
</dbReference>
<dbReference type="AlphaFoldDB" id="A0A8H3FBN9"/>
<protein>
    <recommendedName>
        <fullName evidence="12">Cation/H+ exchanger transmembrane domain-containing protein</fullName>
    </recommendedName>
</protein>
<proteinExistence type="predicted"/>
<keyword evidence="4 11" id="KW-0812">Transmembrane</keyword>
<sequence length="297" mass="31311">MYEFAAAAALPYQGRTISIVLILSSFVILLNVINHPLEHPVQNGWTEQVIVQLGYLGLILLVYEGGLNTDFKFLKANAGLSVMEQLSALRVLGTTFTVLNTGGLTKTRLGIFLTSAAMIVDVVGLVLVQVISELGSSASSLHAITVPASSLICVLGSSAAIRAIRKQPDEAMLIAHATLLFGVVAAATYAGTSNLFAAYLAGASISWYDSDLAQPGDVEKIEHIEITTLVATGTVQKATCNDSNVTENETPKIVNDGTGRGEQLARPRVASTNAMLEPDGQNHKTEQAQSCLSGVSI</sequence>
<dbReference type="Proteomes" id="UP000664203">
    <property type="component" value="Unassembled WGS sequence"/>
</dbReference>
<dbReference type="Gene3D" id="1.20.1530.20">
    <property type="match status" value="1"/>
</dbReference>